<dbReference type="PaxDb" id="123214-PERMA_0852"/>
<proteinExistence type="inferred from homology"/>
<gene>
    <name evidence="9" type="ordered locus">PERMA_0852</name>
</gene>
<evidence type="ECO:0000256" key="8">
    <source>
        <dbReference type="SAM" id="Coils"/>
    </source>
</evidence>
<dbReference type="InterPro" id="IPR051906">
    <property type="entry name" value="TolC-like"/>
</dbReference>
<evidence type="ECO:0000256" key="6">
    <source>
        <dbReference type="ARBA" id="ARBA00023136"/>
    </source>
</evidence>
<dbReference type="EMBL" id="CP001230">
    <property type="protein sequence ID" value="ACO04913.1"/>
    <property type="molecule type" value="Genomic_DNA"/>
</dbReference>
<keyword evidence="3" id="KW-0813">Transport</keyword>
<keyword evidence="10" id="KW-1185">Reference proteome</keyword>
<keyword evidence="7" id="KW-0998">Cell outer membrane</keyword>
<dbReference type="Gene3D" id="1.20.1600.10">
    <property type="entry name" value="Outer membrane efflux proteins (OEP)"/>
    <property type="match status" value="1"/>
</dbReference>
<dbReference type="PANTHER" id="PTHR30026:SF20">
    <property type="entry name" value="OUTER MEMBRANE PROTEIN TOLC"/>
    <property type="match status" value="1"/>
</dbReference>
<dbReference type="eggNOG" id="COG1538">
    <property type="taxonomic scope" value="Bacteria"/>
</dbReference>
<dbReference type="GO" id="GO:0015562">
    <property type="term" value="F:efflux transmembrane transporter activity"/>
    <property type="evidence" value="ECO:0007669"/>
    <property type="project" value="InterPro"/>
</dbReference>
<comment type="similarity">
    <text evidence="2">Belongs to the outer membrane factor (OMF) (TC 1.B.17) family.</text>
</comment>
<keyword evidence="8" id="KW-0175">Coiled coil</keyword>
<dbReference type="PANTHER" id="PTHR30026">
    <property type="entry name" value="OUTER MEMBRANE PROTEIN TOLC"/>
    <property type="match status" value="1"/>
</dbReference>
<protein>
    <submittedName>
        <fullName evidence="9">Outer membrane efflux protein</fullName>
    </submittedName>
</protein>
<organism evidence="9 10">
    <name type="scientific">Persephonella marina (strain DSM 14350 / EX-H1)</name>
    <dbReference type="NCBI Taxonomy" id="123214"/>
    <lineage>
        <taxon>Bacteria</taxon>
        <taxon>Pseudomonadati</taxon>
        <taxon>Aquificota</taxon>
        <taxon>Aquificia</taxon>
        <taxon>Aquificales</taxon>
        <taxon>Hydrogenothermaceae</taxon>
        <taxon>Persephonella</taxon>
    </lineage>
</organism>
<dbReference type="HOGENOM" id="CLU_012817_15_0_0"/>
<evidence type="ECO:0000313" key="9">
    <source>
        <dbReference type="EMBL" id="ACO04913.1"/>
    </source>
</evidence>
<evidence type="ECO:0000256" key="5">
    <source>
        <dbReference type="ARBA" id="ARBA00022692"/>
    </source>
</evidence>
<sequence>MVSYGVDLKSIIDEGRKSNPELIKIKERLKVYQYKKEFEGSLEDPVVSFSITDIQLFYRPFSRQIEPMQAVVIGISQKIPYFGKLDLKEQIVQKKYDSEYYRLKASEQKVLKNIYISAYKLWKIDEKLKIIKKYQDVASQIIKLSNTLYAVGKSSQSDVINAQIYYTQLKEMEINLKNLKERVKAKLSSLVNRDIESVSLDLPEPDGKPDLSQFIERMKNNSPYLAYIKEKIKEKDYQIKLSKKDYRPDFRFFANYAYRQGFNDYLTVGVSFNIPVWQKSRQDMKVLEKTQEKTVVQKEYQEKLTDLTYQLEDRYYKLNDALQTYRLLKDIYIKQTEKGFESIIAEYKVGKKNMIDLLYSLKQILSVKLKIIDEIYSYNEALIEIKELSGDLK</sequence>
<keyword evidence="6" id="KW-0472">Membrane</keyword>
<dbReference type="AlphaFoldDB" id="C0QPP3"/>
<keyword evidence="5" id="KW-0812">Transmembrane</keyword>
<keyword evidence="4" id="KW-1134">Transmembrane beta strand</keyword>
<evidence type="ECO:0000256" key="1">
    <source>
        <dbReference type="ARBA" id="ARBA00004442"/>
    </source>
</evidence>
<name>C0QPP3_PERMH</name>
<dbReference type="Proteomes" id="UP000001366">
    <property type="component" value="Chromosome"/>
</dbReference>
<dbReference type="GO" id="GO:1990281">
    <property type="term" value="C:efflux pump complex"/>
    <property type="evidence" value="ECO:0007669"/>
    <property type="project" value="TreeGrafter"/>
</dbReference>
<accession>C0QPP3</accession>
<reference evidence="9 10" key="1">
    <citation type="journal article" date="2009" name="J. Bacteriol.">
        <title>Complete and draft genome sequences of six members of the Aquificales.</title>
        <authorList>
            <person name="Reysenbach A.L."/>
            <person name="Hamamura N."/>
            <person name="Podar M."/>
            <person name="Griffiths E."/>
            <person name="Ferreira S."/>
            <person name="Hochstein R."/>
            <person name="Heidelberg J."/>
            <person name="Johnson J."/>
            <person name="Mead D."/>
            <person name="Pohorille A."/>
            <person name="Sarmiento M."/>
            <person name="Schweighofer K."/>
            <person name="Seshadri R."/>
            <person name="Voytek M.A."/>
        </authorList>
    </citation>
    <scope>NUCLEOTIDE SEQUENCE [LARGE SCALE GENOMIC DNA]</scope>
    <source>
        <strain evidence="10">DSM 14350 / EX-H1</strain>
    </source>
</reference>
<dbReference type="STRING" id="123214.PERMA_0852"/>
<comment type="subcellular location">
    <subcellularLocation>
        <location evidence="1">Cell outer membrane</location>
    </subcellularLocation>
</comment>
<evidence type="ECO:0000256" key="3">
    <source>
        <dbReference type="ARBA" id="ARBA00022448"/>
    </source>
</evidence>
<evidence type="ECO:0000256" key="7">
    <source>
        <dbReference type="ARBA" id="ARBA00023237"/>
    </source>
</evidence>
<dbReference type="KEGG" id="pmx:PERMA_0852"/>
<dbReference type="Pfam" id="PF02321">
    <property type="entry name" value="OEP"/>
    <property type="match status" value="1"/>
</dbReference>
<dbReference type="GO" id="GO:0009279">
    <property type="term" value="C:cell outer membrane"/>
    <property type="evidence" value="ECO:0007669"/>
    <property type="project" value="UniProtKB-SubCell"/>
</dbReference>
<feature type="coiled-coil region" evidence="8">
    <location>
        <begin position="162"/>
        <end position="189"/>
    </location>
</feature>
<dbReference type="InterPro" id="IPR003423">
    <property type="entry name" value="OMP_efflux"/>
</dbReference>
<dbReference type="SUPFAM" id="SSF56954">
    <property type="entry name" value="Outer membrane efflux proteins (OEP)"/>
    <property type="match status" value="1"/>
</dbReference>
<evidence type="ECO:0000313" key="10">
    <source>
        <dbReference type="Proteomes" id="UP000001366"/>
    </source>
</evidence>
<evidence type="ECO:0000256" key="4">
    <source>
        <dbReference type="ARBA" id="ARBA00022452"/>
    </source>
</evidence>
<dbReference type="GO" id="GO:0015288">
    <property type="term" value="F:porin activity"/>
    <property type="evidence" value="ECO:0007669"/>
    <property type="project" value="TreeGrafter"/>
</dbReference>
<evidence type="ECO:0000256" key="2">
    <source>
        <dbReference type="ARBA" id="ARBA00007613"/>
    </source>
</evidence>